<protein>
    <recommendedName>
        <fullName evidence="2">HIT domain-containing protein</fullName>
    </recommendedName>
</protein>
<evidence type="ECO:0000313" key="4">
    <source>
        <dbReference type="Proteomes" id="UP000178532"/>
    </source>
</evidence>
<evidence type="ECO:0000256" key="1">
    <source>
        <dbReference type="PROSITE-ProRule" id="PRU00464"/>
    </source>
</evidence>
<dbReference type="Pfam" id="PF01230">
    <property type="entry name" value="HIT"/>
    <property type="match status" value="1"/>
</dbReference>
<dbReference type="GO" id="GO:0003824">
    <property type="term" value="F:catalytic activity"/>
    <property type="evidence" value="ECO:0007669"/>
    <property type="project" value="InterPro"/>
</dbReference>
<feature type="domain" description="HIT" evidence="2">
    <location>
        <begin position="1"/>
        <end position="101"/>
    </location>
</feature>
<name>A0A1F6DJ91_9BACT</name>
<dbReference type="InterPro" id="IPR036265">
    <property type="entry name" value="HIT-like_sf"/>
</dbReference>
<dbReference type="PROSITE" id="PS51084">
    <property type="entry name" value="HIT_2"/>
    <property type="match status" value="1"/>
</dbReference>
<evidence type="ECO:0000259" key="2">
    <source>
        <dbReference type="PROSITE" id="PS51084"/>
    </source>
</evidence>
<dbReference type="EMBL" id="MFLI01000020">
    <property type="protein sequence ID" value="OGG61471.1"/>
    <property type="molecule type" value="Genomic_DNA"/>
</dbReference>
<dbReference type="InterPro" id="IPR001310">
    <property type="entry name" value="Histidine_triad_HIT"/>
</dbReference>
<sequence>MDMFSTPIPESVIYEDEKLYVCLASFPITKGHSIVVWKKPVPDLNLLERKEYEYLMDIVDIIRGALLKVLHVDKVYLLYMDEARHVHWHLVPRFNEEGFNVFSHEPKENHDFSLAESIKHELQLYVKK</sequence>
<dbReference type="Gene3D" id="3.30.428.10">
    <property type="entry name" value="HIT-like"/>
    <property type="match status" value="1"/>
</dbReference>
<dbReference type="PANTHER" id="PTHR46648">
    <property type="entry name" value="HIT FAMILY PROTEIN 1"/>
    <property type="match status" value="1"/>
</dbReference>
<dbReference type="GO" id="GO:0009117">
    <property type="term" value="P:nucleotide metabolic process"/>
    <property type="evidence" value="ECO:0007669"/>
    <property type="project" value="TreeGrafter"/>
</dbReference>
<dbReference type="AlphaFoldDB" id="A0A1F6DJ91"/>
<reference evidence="3 4" key="1">
    <citation type="journal article" date="2016" name="Nat. Commun.">
        <title>Thousands of microbial genomes shed light on interconnected biogeochemical processes in an aquifer system.</title>
        <authorList>
            <person name="Anantharaman K."/>
            <person name="Brown C.T."/>
            <person name="Hug L.A."/>
            <person name="Sharon I."/>
            <person name="Castelle C.J."/>
            <person name="Probst A.J."/>
            <person name="Thomas B.C."/>
            <person name="Singh A."/>
            <person name="Wilkins M.J."/>
            <person name="Karaoz U."/>
            <person name="Brodie E.L."/>
            <person name="Williams K.H."/>
            <person name="Hubbard S.S."/>
            <person name="Banfield J.F."/>
        </authorList>
    </citation>
    <scope>NUCLEOTIDE SEQUENCE [LARGE SCALE GENOMIC DNA]</scope>
</reference>
<dbReference type="SUPFAM" id="SSF54197">
    <property type="entry name" value="HIT-like"/>
    <property type="match status" value="1"/>
</dbReference>
<organism evidence="3 4">
    <name type="scientific">Candidatus Kaiserbacteria bacterium RIFCSPHIGHO2_02_FULL_54_22</name>
    <dbReference type="NCBI Taxonomy" id="1798495"/>
    <lineage>
        <taxon>Bacteria</taxon>
        <taxon>Candidatus Kaiseribacteriota</taxon>
    </lineage>
</organism>
<dbReference type="Proteomes" id="UP000178532">
    <property type="component" value="Unassembled WGS sequence"/>
</dbReference>
<gene>
    <name evidence="3" type="ORF">A3C19_01810</name>
</gene>
<accession>A0A1F6DJ91</accession>
<feature type="short sequence motif" description="Histidine triad motif" evidence="1">
    <location>
        <begin position="85"/>
        <end position="89"/>
    </location>
</feature>
<evidence type="ECO:0000313" key="3">
    <source>
        <dbReference type="EMBL" id="OGG61471.1"/>
    </source>
</evidence>
<dbReference type="PANTHER" id="PTHR46648:SF1">
    <property type="entry name" value="ADENOSINE 5'-MONOPHOSPHORAMIDASE HNT1"/>
    <property type="match status" value="1"/>
</dbReference>
<dbReference type="InterPro" id="IPR011146">
    <property type="entry name" value="HIT-like"/>
</dbReference>
<dbReference type="STRING" id="1798495.A3C19_01810"/>
<proteinExistence type="predicted"/>
<comment type="caution">
    <text evidence="3">The sequence shown here is derived from an EMBL/GenBank/DDBJ whole genome shotgun (WGS) entry which is preliminary data.</text>
</comment>